<evidence type="ECO:0000313" key="3">
    <source>
        <dbReference type="EMBL" id="MDR5690505.1"/>
    </source>
</evidence>
<evidence type="ECO:0000256" key="1">
    <source>
        <dbReference type="SAM" id="MobiDB-lite"/>
    </source>
</evidence>
<comment type="caution">
    <text evidence="3">The sequence shown here is derived from an EMBL/GenBank/DDBJ whole genome shotgun (WGS) entry which is preliminary data.</text>
</comment>
<evidence type="ECO:0008006" key="5">
    <source>
        <dbReference type="Google" id="ProtNLM"/>
    </source>
</evidence>
<feature type="signal peptide" evidence="2">
    <location>
        <begin position="1"/>
        <end position="24"/>
    </location>
</feature>
<dbReference type="PROSITE" id="PS51257">
    <property type="entry name" value="PROKAR_LIPOPROTEIN"/>
    <property type="match status" value="1"/>
</dbReference>
<dbReference type="EMBL" id="JAVKGS010000001">
    <property type="protein sequence ID" value="MDR5690505.1"/>
    <property type="molecule type" value="Genomic_DNA"/>
</dbReference>
<proteinExistence type="predicted"/>
<organism evidence="3 4">
    <name type="scientific">Agromyces indicus</name>
    <dbReference type="NCBI Taxonomy" id="758919"/>
    <lineage>
        <taxon>Bacteria</taxon>
        <taxon>Bacillati</taxon>
        <taxon>Actinomycetota</taxon>
        <taxon>Actinomycetes</taxon>
        <taxon>Micrococcales</taxon>
        <taxon>Microbacteriaceae</taxon>
        <taxon>Agromyces</taxon>
    </lineage>
</organism>
<dbReference type="Proteomes" id="UP001260072">
    <property type="component" value="Unassembled WGS sequence"/>
</dbReference>
<reference evidence="4" key="1">
    <citation type="submission" date="2023-07" db="EMBL/GenBank/DDBJ databases">
        <title>Description of three actinobacteria isolated from air of manufacturing shop in a pharmaceutical factory.</title>
        <authorList>
            <person name="Zhang D.-F."/>
        </authorList>
    </citation>
    <scope>NUCLEOTIDE SEQUENCE [LARGE SCALE GENOMIC DNA]</scope>
    <source>
        <strain evidence="4">CCTCC AB 2011122</strain>
    </source>
</reference>
<gene>
    <name evidence="3" type="ORF">RH861_00335</name>
</gene>
<sequence length="190" mass="19104">MIRTSLPALAGAGLVLGLLTGCVAEPAPPASRPTGSAPPSASGSADSASPTASAVPAPTTSSGEEVTCENVLATEDAARLEADGLEYRADRSEPFGPAAAELAADGGLSCTWLGGGDLGVWFTILSETDAAWQARSASLQSAGWVETGYPLPGALEAPPDYDPNYIPVMANVDGVTYFTTSADFLVAVAD</sequence>
<feature type="compositionally biased region" description="Low complexity" evidence="1">
    <location>
        <begin position="32"/>
        <end position="63"/>
    </location>
</feature>
<keyword evidence="2" id="KW-0732">Signal</keyword>
<keyword evidence="4" id="KW-1185">Reference proteome</keyword>
<feature type="region of interest" description="Disordered" evidence="1">
    <location>
        <begin position="27"/>
        <end position="69"/>
    </location>
</feature>
<evidence type="ECO:0000313" key="4">
    <source>
        <dbReference type="Proteomes" id="UP001260072"/>
    </source>
</evidence>
<name>A0ABU1FFG9_9MICO</name>
<protein>
    <recommendedName>
        <fullName evidence="5">Lipoprotein LprB</fullName>
    </recommendedName>
</protein>
<evidence type="ECO:0000256" key="2">
    <source>
        <dbReference type="SAM" id="SignalP"/>
    </source>
</evidence>
<feature type="chain" id="PRO_5045528173" description="Lipoprotein LprB" evidence="2">
    <location>
        <begin position="25"/>
        <end position="190"/>
    </location>
</feature>
<dbReference type="RefSeq" id="WP_310519242.1">
    <property type="nucleotide sequence ID" value="NZ_BAABBS010000001.1"/>
</dbReference>
<accession>A0ABU1FFG9</accession>